<sequence length="30" mass="3187">GRDLRFDLAYTSTAEGLCSGLEVAAQQVTD</sequence>
<name>A0A392VHD2_9FABA</name>
<feature type="non-terminal residue" evidence="1">
    <location>
        <position position="1"/>
    </location>
</feature>
<keyword evidence="2" id="KW-1185">Reference proteome</keyword>
<dbReference type="AlphaFoldDB" id="A0A392VHD2"/>
<evidence type="ECO:0000313" key="1">
    <source>
        <dbReference type="EMBL" id="MCI86749.1"/>
    </source>
</evidence>
<organism evidence="1 2">
    <name type="scientific">Trifolium medium</name>
    <dbReference type="NCBI Taxonomy" id="97028"/>
    <lineage>
        <taxon>Eukaryota</taxon>
        <taxon>Viridiplantae</taxon>
        <taxon>Streptophyta</taxon>
        <taxon>Embryophyta</taxon>
        <taxon>Tracheophyta</taxon>
        <taxon>Spermatophyta</taxon>
        <taxon>Magnoliopsida</taxon>
        <taxon>eudicotyledons</taxon>
        <taxon>Gunneridae</taxon>
        <taxon>Pentapetalae</taxon>
        <taxon>rosids</taxon>
        <taxon>fabids</taxon>
        <taxon>Fabales</taxon>
        <taxon>Fabaceae</taxon>
        <taxon>Papilionoideae</taxon>
        <taxon>50 kb inversion clade</taxon>
        <taxon>NPAAA clade</taxon>
        <taxon>Hologalegina</taxon>
        <taxon>IRL clade</taxon>
        <taxon>Trifolieae</taxon>
        <taxon>Trifolium</taxon>
    </lineage>
</organism>
<dbReference type="EMBL" id="LXQA011148636">
    <property type="protein sequence ID" value="MCI86749.1"/>
    <property type="molecule type" value="Genomic_DNA"/>
</dbReference>
<accession>A0A392VHD2</accession>
<proteinExistence type="predicted"/>
<reference evidence="1 2" key="1">
    <citation type="journal article" date="2018" name="Front. Plant Sci.">
        <title>Red Clover (Trifolium pratense) and Zigzag Clover (T. medium) - A Picture of Genomic Similarities and Differences.</title>
        <authorList>
            <person name="Dluhosova J."/>
            <person name="Istvanek J."/>
            <person name="Nedelnik J."/>
            <person name="Repkova J."/>
        </authorList>
    </citation>
    <scope>NUCLEOTIDE SEQUENCE [LARGE SCALE GENOMIC DNA]</scope>
    <source>
        <strain evidence="2">cv. 10/8</strain>
        <tissue evidence="1">Leaf</tissue>
    </source>
</reference>
<protein>
    <submittedName>
        <fullName evidence="1">Uncharacterized protein</fullName>
    </submittedName>
</protein>
<comment type="caution">
    <text evidence="1">The sequence shown here is derived from an EMBL/GenBank/DDBJ whole genome shotgun (WGS) entry which is preliminary data.</text>
</comment>
<dbReference type="Proteomes" id="UP000265520">
    <property type="component" value="Unassembled WGS sequence"/>
</dbReference>
<evidence type="ECO:0000313" key="2">
    <source>
        <dbReference type="Proteomes" id="UP000265520"/>
    </source>
</evidence>